<gene>
    <name evidence="2" type="ORF">SAMN05216233_1437</name>
</gene>
<keyword evidence="1" id="KW-1133">Transmembrane helix</keyword>
<keyword evidence="1" id="KW-0812">Transmembrane</keyword>
<accession>A0A1G5JRR6</accession>
<feature type="transmembrane region" description="Helical" evidence="1">
    <location>
        <begin position="183"/>
        <end position="200"/>
    </location>
</feature>
<dbReference type="Proteomes" id="UP000198870">
    <property type="component" value="Unassembled WGS sequence"/>
</dbReference>
<feature type="transmembrane region" description="Helical" evidence="1">
    <location>
        <begin position="76"/>
        <end position="100"/>
    </location>
</feature>
<evidence type="ECO:0000313" key="2">
    <source>
        <dbReference type="EMBL" id="SCY91027.1"/>
    </source>
</evidence>
<organism evidence="2 3">
    <name type="scientific">Desulfoluna spongiiphila</name>
    <dbReference type="NCBI Taxonomy" id="419481"/>
    <lineage>
        <taxon>Bacteria</taxon>
        <taxon>Pseudomonadati</taxon>
        <taxon>Thermodesulfobacteriota</taxon>
        <taxon>Desulfobacteria</taxon>
        <taxon>Desulfobacterales</taxon>
        <taxon>Desulfolunaceae</taxon>
        <taxon>Desulfoluna</taxon>
    </lineage>
</organism>
<keyword evidence="3" id="KW-1185">Reference proteome</keyword>
<evidence type="ECO:0000313" key="3">
    <source>
        <dbReference type="Proteomes" id="UP000198870"/>
    </source>
</evidence>
<proteinExistence type="predicted"/>
<name>A0A1G5JRR6_9BACT</name>
<reference evidence="2 3" key="1">
    <citation type="submission" date="2016-10" db="EMBL/GenBank/DDBJ databases">
        <authorList>
            <person name="de Groot N.N."/>
        </authorList>
    </citation>
    <scope>NUCLEOTIDE SEQUENCE [LARGE SCALE GENOMIC DNA]</scope>
    <source>
        <strain evidence="2 3">AA1</strain>
    </source>
</reference>
<dbReference type="AlphaFoldDB" id="A0A1G5JRR6"/>
<feature type="transmembrane region" description="Helical" evidence="1">
    <location>
        <begin position="149"/>
        <end position="171"/>
    </location>
</feature>
<protein>
    <submittedName>
        <fullName evidence="2">Uncharacterized protein</fullName>
    </submittedName>
</protein>
<sequence length="210" mass="24003">MDSSVLKYLINKHQTKPWFMRKASFRYGIRCFLLDFKYQSQRYFGILQVTCHLMASPLNYSPDILGVTMLSKKQNWLITLLIIFFSFSSVYIALICIYALPDGTSKPMTGVFYLWGGAAALSTFLYALYRKQFSQVETTISDKLIRWLVTVFSFFFALGSIIIALVCIFALPDGSSQPQTGVLYFLGGVIVISNYVVIIYRNYSLLEMPK</sequence>
<keyword evidence="1" id="KW-0472">Membrane</keyword>
<feature type="transmembrane region" description="Helical" evidence="1">
    <location>
        <begin position="112"/>
        <end position="129"/>
    </location>
</feature>
<dbReference type="EMBL" id="FMUX01000043">
    <property type="protein sequence ID" value="SCY91027.1"/>
    <property type="molecule type" value="Genomic_DNA"/>
</dbReference>
<evidence type="ECO:0000256" key="1">
    <source>
        <dbReference type="SAM" id="Phobius"/>
    </source>
</evidence>